<organism evidence="1 2">
    <name type="scientific">Avena sativa</name>
    <name type="common">Oat</name>
    <dbReference type="NCBI Taxonomy" id="4498"/>
    <lineage>
        <taxon>Eukaryota</taxon>
        <taxon>Viridiplantae</taxon>
        <taxon>Streptophyta</taxon>
        <taxon>Embryophyta</taxon>
        <taxon>Tracheophyta</taxon>
        <taxon>Spermatophyta</taxon>
        <taxon>Magnoliopsida</taxon>
        <taxon>Liliopsida</taxon>
        <taxon>Poales</taxon>
        <taxon>Poaceae</taxon>
        <taxon>BOP clade</taxon>
        <taxon>Pooideae</taxon>
        <taxon>Poodae</taxon>
        <taxon>Poeae</taxon>
        <taxon>Poeae Chloroplast Group 1 (Aveneae type)</taxon>
        <taxon>Aveninae</taxon>
        <taxon>Avena</taxon>
    </lineage>
</organism>
<dbReference type="EnsemblPlants" id="AVESA.00010b.r2.1AG0017870.1">
    <property type="protein sequence ID" value="AVESA.00010b.r2.1AG0017870.1.CDS"/>
    <property type="gene ID" value="AVESA.00010b.r2.1AG0017870"/>
</dbReference>
<evidence type="ECO:0000313" key="2">
    <source>
        <dbReference type="Proteomes" id="UP001732700"/>
    </source>
</evidence>
<sequence length="404" mass="44484">MLHKSSPPADPSASLTDCRCTIITIEDQGAGRRRHLGQSDPGNFARKKKGKTASVEKSISCHSDCPSRQVGKYASTTSSNTTTGRTLASVCLSVLPPIMRGTAVTLRRGPFPAVRSESSAAVRPNLHRRPLLYPRLRLRRSPEPSQPSIHRRLMPSLTAAAATTASGDGSFTELSSAADFATIASPGGRISVIGFGSLLSERSARSTFPELEGFRVAALRGFRRVFAHAAPIFFERGIAIEATKEFSSLSVEQCEGEMIVVTVFEIKEEEVPAFIERETEFRFLTVVPEGLDGVPFPNPAVVCARYSDEEYFLVRCKGSKEIYNQHYGRYNIDKIWRDDILPCRLYLRHCVLAAKNLGEPAYGNFLDHTYLGDRKTTIREYLATTGAGIMEEEPPESLKSRYGG</sequence>
<reference evidence="1" key="2">
    <citation type="submission" date="2025-09" db="UniProtKB">
        <authorList>
            <consortium name="EnsemblPlants"/>
        </authorList>
    </citation>
    <scope>IDENTIFICATION</scope>
</reference>
<proteinExistence type="predicted"/>
<evidence type="ECO:0000313" key="1">
    <source>
        <dbReference type="EnsemblPlants" id="AVESA.00010b.r2.1AG0017870.1.CDS"/>
    </source>
</evidence>
<keyword evidence="2" id="KW-1185">Reference proteome</keyword>
<name>A0ACD5TA49_AVESA</name>
<protein>
    <submittedName>
        <fullName evidence="1">Uncharacterized protein</fullName>
    </submittedName>
</protein>
<dbReference type="Proteomes" id="UP001732700">
    <property type="component" value="Chromosome 1A"/>
</dbReference>
<reference evidence="1" key="1">
    <citation type="submission" date="2021-05" db="EMBL/GenBank/DDBJ databases">
        <authorList>
            <person name="Scholz U."/>
            <person name="Mascher M."/>
            <person name="Fiebig A."/>
        </authorList>
    </citation>
    <scope>NUCLEOTIDE SEQUENCE [LARGE SCALE GENOMIC DNA]</scope>
</reference>
<accession>A0ACD5TA49</accession>